<dbReference type="InterPro" id="IPR029063">
    <property type="entry name" value="SAM-dependent_MTases_sf"/>
</dbReference>
<dbReference type="Gene3D" id="3.40.50.150">
    <property type="entry name" value="Vaccinia Virus protein VP39"/>
    <property type="match status" value="1"/>
</dbReference>
<dbReference type="Proteomes" id="UP000076021">
    <property type="component" value="Chromosome"/>
</dbReference>
<dbReference type="KEGG" id="rst:ATY39_13025"/>
<dbReference type="EMBL" id="CP014806">
    <property type="protein sequence ID" value="AMX00250.1"/>
    <property type="molecule type" value="Genomic_DNA"/>
</dbReference>
<evidence type="ECO:0000259" key="4">
    <source>
        <dbReference type="Pfam" id="PF21302"/>
    </source>
</evidence>
<feature type="binding site" evidence="1">
    <location>
        <position position="43"/>
    </location>
    <ligand>
        <name>Zn(2+)</name>
        <dbReference type="ChEBI" id="CHEBI:29105"/>
    </ligand>
</feature>
<dbReference type="GO" id="GO:0008168">
    <property type="term" value="F:methyltransferase activity"/>
    <property type="evidence" value="ECO:0007669"/>
    <property type="project" value="UniProtKB-KW"/>
</dbReference>
<sequence length="285" mass="32426">MGMTKKEASANYMREHQDILSCPLCQKEMKVTEESTVICENRHTFDLAKQGYVNFMTHPAPSMYGSELFNARKKVIDRNLYHLMYETIVEQLNLYEKDLIVLDTGCGEGSHLVKIKEAYEQSGTYKMHAAGIDIAKEGIVAAAKNYGGMMWYVGDLAKSPFKDQSFDCILNILSPANYSEFQRLLKPDGVVVKVVPQSGYLKELRDQFFVDEDKKTYSNAKTVERFKEQFKEVTVARITATLPLEKELVPDLAHMTPLGWHQKEVINEKSLSKVTIDLDVCIGKF</sequence>
<dbReference type="PIRSF" id="PIRSF018249">
    <property type="entry name" value="MyrA_prd"/>
    <property type="match status" value="1"/>
</dbReference>
<keyword evidence="5" id="KW-0808">Transferase</keyword>
<feature type="binding site" evidence="2">
    <location>
        <position position="200"/>
    </location>
    <ligand>
        <name>S-adenosyl-L-methionine</name>
        <dbReference type="ChEBI" id="CHEBI:59789"/>
    </ligand>
</feature>
<organism evidence="5 6">
    <name type="scientific">Rummeliibacillus stabekisii</name>
    <dbReference type="NCBI Taxonomy" id="241244"/>
    <lineage>
        <taxon>Bacteria</taxon>
        <taxon>Bacillati</taxon>
        <taxon>Bacillota</taxon>
        <taxon>Bacilli</taxon>
        <taxon>Bacillales</taxon>
        <taxon>Caryophanaceae</taxon>
        <taxon>Rummeliibacillus</taxon>
    </lineage>
</organism>
<dbReference type="GO" id="GO:0046872">
    <property type="term" value="F:metal ion binding"/>
    <property type="evidence" value="ECO:0007669"/>
    <property type="project" value="UniProtKB-KW"/>
</dbReference>
<dbReference type="OrthoDB" id="5522265at2"/>
<evidence type="ECO:0000313" key="6">
    <source>
        <dbReference type="Proteomes" id="UP000076021"/>
    </source>
</evidence>
<feature type="domain" description="Methyltransferase" evidence="3">
    <location>
        <begin position="97"/>
        <end position="200"/>
    </location>
</feature>
<keyword evidence="6" id="KW-1185">Reference proteome</keyword>
<protein>
    <submittedName>
        <fullName evidence="5">SAM-dependent methyltransferase</fullName>
    </submittedName>
</protein>
<dbReference type="InterPro" id="IPR025714">
    <property type="entry name" value="Methyltranfer_dom"/>
</dbReference>
<dbReference type="GO" id="GO:0032259">
    <property type="term" value="P:methylation"/>
    <property type="evidence" value="ECO:0007669"/>
    <property type="project" value="UniProtKB-KW"/>
</dbReference>
<feature type="binding site" evidence="2">
    <location>
        <begin position="108"/>
        <end position="109"/>
    </location>
    <ligand>
        <name>S-adenosyl-L-methionine</name>
        <dbReference type="ChEBI" id="CHEBI:59789"/>
    </ligand>
</feature>
<evidence type="ECO:0000313" key="5">
    <source>
        <dbReference type="EMBL" id="AMX00250.1"/>
    </source>
</evidence>
<proteinExistence type="predicted"/>
<feature type="binding site" evidence="2">
    <location>
        <position position="81"/>
    </location>
    <ligand>
        <name>S-adenosyl-L-methionine</name>
        <dbReference type="ChEBI" id="CHEBI:59789"/>
    </ligand>
</feature>
<evidence type="ECO:0000256" key="2">
    <source>
        <dbReference type="PIRSR" id="PIRSR018249-2"/>
    </source>
</evidence>
<dbReference type="RefSeq" id="WP_066790434.1">
    <property type="nucleotide sequence ID" value="NZ_CP014806.1"/>
</dbReference>
<feature type="binding site" evidence="1">
    <location>
        <position position="39"/>
    </location>
    <ligand>
        <name>Zn(2+)</name>
        <dbReference type="ChEBI" id="CHEBI:29105"/>
    </ligand>
</feature>
<reference evidence="6" key="2">
    <citation type="submission" date="2016-03" db="EMBL/GenBank/DDBJ databases">
        <authorList>
            <person name="Ploux O."/>
        </authorList>
    </citation>
    <scope>NUCLEOTIDE SEQUENCE [LARGE SCALE GENOMIC DNA]</scope>
    <source>
        <strain evidence="6">PP9</strain>
    </source>
</reference>
<evidence type="ECO:0000259" key="3">
    <source>
        <dbReference type="Pfam" id="PF13847"/>
    </source>
</evidence>
<gene>
    <name evidence="5" type="ORF">ATY39_13025</name>
</gene>
<feature type="domain" description="23S rRNA (guanine(745)-N(1))-methyltransferase N-terminal" evidence="4">
    <location>
        <begin position="21"/>
        <end position="56"/>
    </location>
</feature>
<dbReference type="AlphaFoldDB" id="A0A143HFM4"/>
<accession>A0A143HFM4</accession>
<keyword evidence="2" id="KW-0949">S-adenosyl-L-methionine</keyword>
<keyword evidence="1" id="KW-0479">Metal-binding</keyword>
<dbReference type="InterPro" id="IPR048647">
    <property type="entry name" value="RlmA_N"/>
</dbReference>
<dbReference type="STRING" id="241244.ATY39_13025"/>
<dbReference type="Pfam" id="PF21302">
    <property type="entry name" value="Zn_ribbon_RlmA"/>
    <property type="match status" value="1"/>
</dbReference>
<feature type="binding site" evidence="1">
    <location>
        <position position="25"/>
    </location>
    <ligand>
        <name>Zn(2+)</name>
        <dbReference type="ChEBI" id="CHEBI:29105"/>
    </ligand>
</feature>
<reference evidence="5 6" key="1">
    <citation type="journal article" date="2016" name="Genome Announc.">
        <title>Whole-Genome Sequence of Rummeliibacillus stabekisii Strain PP9 Isolated from Antarctic Soil.</title>
        <authorList>
            <person name="da Mota F.F."/>
            <person name="Vollu R.E."/>
            <person name="Jurelevicius D."/>
            <person name="Seldin L."/>
        </authorList>
    </citation>
    <scope>NUCLEOTIDE SEQUENCE [LARGE SCALE GENOMIC DNA]</scope>
    <source>
        <strain evidence="5 6">PP9</strain>
    </source>
</reference>
<evidence type="ECO:0000256" key="1">
    <source>
        <dbReference type="PIRSR" id="PIRSR018249-1"/>
    </source>
</evidence>
<name>A0A143HFM4_9BACL</name>
<dbReference type="Pfam" id="PF13847">
    <property type="entry name" value="Methyltransf_31"/>
    <property type="match status" value="1"/>
</dbReference>
<feature type="binding site" evidence="1">
    <location>
        <position position="22"/>
    </location>
    <ligand>
        <name>Zn(2+)</name>
        <dbReference type="ChEBI" id="CHEBI:29105"/>
    </ligand>
</feature>
<keyword evidence="1" id="KW-0862">Zinc</keyword>
<keyword evidence="5" id="KW-0489">Methyltransferase</keyword>
<dbReference type="CDD" id="cd02440">
    <property type="entry name" value="AdoMet_MTases"/>
    <property type="match status" value="1"/>
</dbReference>
<dbReference type="SUPFAM" id="SSF53335">
    <property type="entry name" value="S-adenosyl-L-methionine-dependent methyltransferases"/>
    <property type="match status" value="1"/>
</dbReference>
<dbReference type="InterPro" id="IPR016718">
    <property type="entry name" value="rRNA_m1G-MeTrfase_A_prd"/>
</dbReference>